<gene>
    <name evidence="1" type="ORF">CEURO_LOCUS17951</name>
</gene>
<organism evidence="1 2">
    <name type="scientific">Cuscuta europaea</name>
    <name type="common">European dodder</name>
    <dbReference type="NCBI Taxonomy" id="41803"/>
    <lineage>
        <taxon>Eukaryota</taxon>
        <taxon>Viridiplantae</taxon>
        <taxon>Streptophyta</taxon>
        <taxon>Embryophyta</taxon>
        <taxon>Tracheophyta</taxon>
        <taxon>Spermatophyta</taxon>
        <taxon>Magnoliopsida</taxon>
        <taxon>eudicotyledons</taxon>
        <taxon>Gunneridae</taxon>
        <taxon>Pentapetalae</taxon>
        <taxon>asterids</taxon>
        <taxon>lamiids</taxon>
        <taxon>Solanales</taxon>
        <taxon>Convolvulaceae</taxon>
        <taxon>Cuscuteae</taxon>
        <taxon>Cuscuta</taxon>
        <taxon>Cuscuta subgen. Cuscuta</taxon>
    </lineage>
</organism>
<dbReference type="PANTHER" id="PTHR31972:SF77">
    <property type="entry name" value="DUF868 DOMAIN-CONTAINING PROTEIN"/>
    <property type="match status" value="1"/>
</dbReference>
<accession>A0A9P1EJ94</accession>
<dbReference type="PANTHER" id="PTHR31972">
    <property type="entry name" value="EXPRESSED PROTEIN"/>
    <property type="match status" value="1"/>
</dbReference>
<dbReference type="Pfam" id="PF05910">
    <property type="entry name" value="DUF868"/>
    <property type="match status" value="1"/>
</dbReference>
<evidence type="ECO:0000313" key="2">
    <source>
        <dbReference type="Proteomes" id="UP001152484"/>
    </source>
</evidence>
<protein>
    <recommendedName>
        <fullName evidence="3">DUF868 domain-containing protein</fullName>
    </recommendedName>
</protein>
<name>A0A9P1EJ94_CUSEU</name>
<dbReference type="AlphaFoldDB" id="A0A9P1EJ94"/>
<reference evidence="1" key="1">
    <citation type="submission" date="2022-07" db="EMBL/GenBank/DDBJ databases">
        <authorList>
            <person name="Macas J."/>
            <person name="Novak P."/>
            <person name="Neumann P."/>
        </authorList>
    </citation>
    <scope>NUCLEOTIDE SEQUENCE</scope>
</reference>
<dbReference type="Proteomes" id="UP001152484">
    <property type="component" value="Unassembled WGS sequence"/>
</dbReference>
<keyword evidence="2" id="KW-1185">Reference proteome</keyword>
<dbReference type="EMBL" id="CAMAPE010000051">
    <property type="protein sequence ID" value="CAH9108060.1"/>
    <property type="molecule type" value="Genomic_DNA"/>
</dbReference>
<comment type="caution">
    <text evidence="1">The sequence shown here is derived from an EMBL/GenBank/DDBJ whole genome shotgun (WGS) entry which is preliminary data.</text>
</comment>
<proteinExistence type="predicted"/>
<evidence type="ECO:0000313" key="1">
    <source>
        <dbReference type="EMBL" id="CAH9108060.1"/>
    </source>
</evidence>
<evidence type="ECO:0008006" key="3">
    <source>
        <dbReference type="Google" id="ProtNLM"/>
    </source>
</evidence>
<dbReference type="OrthoDB" id="731074at2759"/>
<dbReference type="InterPro" id="IPR008586">
    <property type="entry name" value="DUF868_pln"/>
</dbReference>
<sequence length="317" mass="36438">MIMLKFPWAYLTASMNQRDQKVEAEEEESGTVKPAAQSFVTCIHLAKIADLFRTITVTWSKTLINHTLFIIVENPSEDNHYTCKIDLKTWQFWGKKGLKSFKVDEVRVDVYWDLRAAKFCSSPEPVSDYYVALSSRGEVVILLGDRKNEAFKRSKSRPSLVDATLVHKKESVYAKRCFCTRTMLGKGKREHNIIIETNLSEGDPEMWITVDGMDSIRVVNLNWRFRGNEIVMIDDVPVDVFWDVHDWVFSDGTINAAGPGIFIFKQGNTGDQNEVEEEEEEVNSHSNGQIMYDTKDCDDSQTTISEFCHVFYAWKTE</sequence>